<organism evidence="5 6">
    <name type="scientific">Thamnocephalis sphaerospora</name>
    <dbReference type="NCBI Taxonomy" id="78915"/>
    <lineage>
        <taxon>Eukaryota</taxon>
        <taxon>Fungi</taxon>
        <taxon>Fungi incertae sedis</taxon>
        <taxon>Zoopagomycota</taxon>
        <taxon>Zoopagomycotina</taxon>
        <taxon>Zoopagomycetes</taxon>
        <taxon>Zoopagales</taxon>
        <taxon>Sigmoideomycetaceae</taxon>
        <taxon>Thamnocephalis</taxon>
    </lineage>
</organism>
<keyword evidence="1" id="KW-0378">Hydrolase</keyword>
<feature type="domain" description="Calcineurin-like phosphoesterase" evidence="4">
    <location>
        <begin position="4"/>
        <end position="271"/>
    </location>
</feature>
<dbReference type="SUPFAM" id="SSF56300">
    <property type="entry name" value="Metallo-dependent phosphatases"/>
    <property type="match status" value="1"/>
</dbReference>
<dbReference type="OrthoDB" id="348678at2759"/>
<dbReference type="GO" id="GO:0000298">
    <property type="term" value="F:endopolyphosphatase activity"/>
    <property type="evidence" value="ECO:0007669"/>
    <property type="project" value="TreeGrafter"/>
</dbReference>
<gene>
    <name evidence="5" type="ORF">THASP1DRAFT_11283</name>
</gene>
<feature type="region of interest" description="Disordered" evidence="3">
    <location>
        <begin position="17"/>
        <end position="53"/>
    </location>
</feature>
<accession>A0A4P9XND5</accession>
<evidence type="ECO:0000259" key="4">
    <source>
        <dbReference type="Pfam" id="PF00149"/>
    </source>
</evidence>
<evidence type="ECO:0000256" key="2">
    <source>
        <dbReference type="ARBA" id="ARBA00023180"/>
    </source>
</evidence>
<dbReference type="AlphaFoldDB" id="A0A4P9XND5"/>
<reference evidence="6" key="1">
    <citation type="journal article" date="2018" name="Nat. Microbiol.">
        <title>Leveraging single-cell genomics to expand the fungal tree of life.</title>
        <authorList>
            <person name="Ahrendt S.R."/>
            <person name="Quandt C.A."/>
            <person name="Ciobanu D."/>
            <person name="Clum A."/>
            <person name="Salamov A."/>
            <person name="Andreopoulos B."/>
            <person name="Cheng J.F."/>
            <person name="Woyke T."/>
            <person name="Pelin A."/>
            <person name="Henrissat B."/>
            <person name="Reynolds N.K."/>
            <person name="Benny G.L."/>
            <person name="Smith M.E."/>
            <person name="James T.Y."/>
            <person name="Grigoriev I.V."/>
        </authorList>
    </citation>
    <scope>NUCLEOTIDE SEQUENCE [LARGE SCALE GENOMIC DNA]</scope>
    <source>
        <strain evidence="6">RSA 1356</strain>
    </source>
</reference>
<dbReference type="InterPro" id="IPR029052">
    <property type="entry name" value="Metallo-depent_PP-like"/>
</dbReference>
<dbReference type="GO" id="GO:0004309">
    <property type="term" value="F:exopolyphosphatase activity"/>
    <property type="evidence" value="ECO:0007669"/>
    <property type="project" value="TreeGrafter"/>
</dbReference>
<name>A0A4P9XND5_9FUNG</name>
<dbReference type="PANTHER" id="PTHR10340">
    <property type="entry name" value="SPHINGOMYELIN PHOSPHODIESTERASE"/>
    <property type="match status" value="1"/>
</dbReference>
<dbReference type="STRING" id="78915.A0A4P9XND5"/>
<dbReference type="GO" id="GO:0006798">
    <property type="term" value="P:polyphosphate catabolic process"/>
    <property type="evidence" value="ECO:0007669"/>
    <property type="project" value="TreeGrafter"/>
</dbReference>
<evidence type="ECO:0000313" key="5">
    <source>
        <dbReference type="EMBL" id="RKP07477.1"/>
    </source>
</evidence>
<feature type="non-terminal residue" evidence="5">
    <location>
        <position position="341"/>
    </location>
</feature>
<feature type="non-terminal residue" evidence="5">
    <location>
        <position position="1"/>
    </location>
</feature>
<evidence type="ECO:0000256" key="3">
    <source>
        <dbReference type="SAM" id="MobiDB-lite"/>
    </source>
</evidence>
<feature type="compositionally biased region" description="Basic and acidic residues" evidence="3">
    <location>
        <begin position="33"/>
        <end position="43"/>
    </location>
</feature>
<dbReference type="Gene3D" id="3.60.21.10">
    <property type="match status" value="1"/>
</dbReference>
<dbReference type="GO" id="GO:0000324">
    <property type="term" value="C:fungal-type vacuole"/>
    <property type="evidence" value="ECO:0007669"/>
    <property type="project" value="TreeGrafter"/>
</dbReference>
<keyword evidence="2" id="KW-0325">Glycoprotein</keyword>
<evidence type="ECO:0000256" key="1">
    <source>
        <dbReference type="ARBA" id="ARBA00022801"/>
    </source>
</evidence>
<dbReference type="EMBL" id="KZ992714">
    <property type="protein sequence ID" value="RKP07477.1"/>
    <property type="molecule type" value="Genomic_DNA"/>
</dbReference>
<keyword evidence="6" id="KW-1185">Reference proteome</keyword>
<proteinExistence type="predicted"/>
<dbReference type="InterPro" id="IPR004843">
    <property type="entry name" value="Calcineurin-like_PHP"/>
</dbReference>
<sequence length="341" mass="38219">LYGRFLHITDLHPDDHYQPGAGISSSCHRPAKKRDLDDQRPENTKNGIAGPLGAQFSDCDSPWILINGTLNWLKQEVQERGIDFIVWTGDSARHEDKKLPRTIDEVVDSNTRLINAVRTAFPSIPIVPSLGNNDVHPKDKLGNGPNPMLTRLLDAWKTVIPPEELQSFQDGGYFANEVIPGRMAVVSMNTLYFFTSNSNVDGCRTPEDPGSQQLVWLAKRLHEYHERGLAVLIIGHVAASPKFYYRRCQRAYVDLLLKYADTVRVQLFGHQNMDYFMFADGGGSGTTEQQRPSRGDYLGWLVEQYERVGATAEDQGRQAPVALVSPSVIPDAHPGVRIYTY</sequence>
<protein>
    <submittedName>
        <fullName evidence="5">Metallo-dependent phosphatase-like protein</fullName>
    </submittedName>
</protein>
<dbReference type="GO" id="GO:0005615">
    <property type="term" value="C:extracellular space"/>
    <property type="evidence" value="ECO:0007669"/>
    <property type="project" value="TreeGrafter"/>
</dbReference>
<dbReference type="GO" id="GO:0008081">
    <property type="term" value="F:phosphoric diester hydrolase activity"/>
    <property type="evidence" value="ECO:0007669"/>
    <property type="project" value="TreeGrafter"/>
</dbReference>
<dbReference type="Pfam" id="PF00149">
    <property type="entry name" value="Metallophos"/>
    <property type="match status" value="1"/>
</dbReference>
<dbReference type="Proteomes" id="UP000271241">
    <property type="component" value="Unassembled WGS sequence"/>
</dbReference>
<dbReference type="PANTHER" id="PTHR10340:SF55">
    <property type="entry name" value="ENDOPOLYPHOSPHATASE"/>
    <property type="match status" value="1"/>
</dbReference>
<evidence type="ECO:0000313" key="6">
    <source>
        <dbReference type="Proteomes" id="UP000271241"/>
    </source>
</evidence>